<feature type="domain" description="LTD" evidence="2">
    <location>
        <begin position="20"/>
        <end position="63"/>
    </location>
</feature>
<feature type="chain" id="PRO_5009533235" description="LTD domain-containing protein" evidence="1">
    <location>
        <begin position="25"/>
        <end position="63"/>
    </location>
</feature>
<evidence type="ECO:0000259" key="2">
    <source>
        <dbReference type="PROSITE" id="PS51841"/>
    </source>
</evidence>
<dbReference type="InterPro" id="IPR001322">
    <property type="entry name" value="Lamin_tail_dom"/>
</dbReference>
<dbReference type="Pfam" id="PF00932">
    <property type="entry name" value="LTD"/>
    <property type="match status" value="1"/>
</dbReference>
<proteinExistence type="predicted"/>
<sequence length="63" mass="6816">MHILGFTILSIFTALLFLLSPASAGASHVVINEIKVGGEKATDEFIELYNPTDAEVNLAGWRL</sequence>
<keyword evidence="1" id="KW-0732">Signal</keyword>
<evidence type="ECO:0000313" key="4">
    <source>
        <dbReference type="Proteomes" id="UP000178264"/>
    </source>
</evidence>
<dbReference type="Gene3D" id="2.60.40.1260">
    <property type="entry name" value="Lamin Tail domain"/>
    <property type="match status" value="1"/>
</dbReference>
<evidence type="ECO:0000256" key="1">
    <source>
        <dbReference type="SAM" id="SignalP"/>
    </source>
</evidence>
<evidence type="ECO:0000313" key="3">
    <source>
        <dbReference type="EMBL" id="OGL88616.1"/>
    </source>
</evidence>
<feature type="signal peptide" evidence="1">
    <location>
        <begin position="1"/>
        <end position="24"/>
    </location>
</feature>
<comment type="caution">
    <text evidence="3">The sequence shown here is derived from an EMBL/GenBank/DDBJ whole genome shotgun (WGS) entry which is preliminary data.</text>
</comment>
<accession>A0A1F7VDL4</accession>
<dbReference type="InterPro" id="IPR036415">
    <property type="entry name" value="Lamin_tail_dom_sf"/>
</dbReference>
<organism evidence="3 4">
    <name type="scientific">Candidatus Uhrbacteria bacterium RIFCSPLOWO2_02_FULL_49_11</name>
    <dbReference type="NCBI Taxonomy" id="1802409"/>
    <lineage>
        <taxon>Bacteria</taxon>
        <taxon>Candidatus Uhriibacteriota</taxon>
    </lineage>
</organism>
<dbReference type="Proteomes" id="UP000178264">
    <property type="component" value="Unassembled WGS sequence"/>
</dbReference>
<dbReference type="SUPFAM" id="SSF74853">
    <property type="entry name" value="Lamin A/C globular tail domain"/>
    <property type="match status" value="1"/>
</dbReference>
<protein>
    <recommendedName>
        <fullName evidence="2">LTD domain-containing protein</fullName>
    </recommendedName>
</protein>
<dbReference type="EMBL" id="MGER01000021">
    <property type="protein sequence ID" value="OGL88616.1"/>
    <property type="molecule type" value="Genomic_DNA"/>
</dbReference>
<gene>
    <name evidence="3" type="ORF">A3I42_01970</name>
</gene>
<dbReference type="PROSITE" id="PS51841">
    <property type="entry name" value="LTD"/>
    <property type="match status" value="1"/>
</dbReference>
<name>A0A1F7VDL4_9BACT</name>
<dbReference type="AlphaFoldDB" id="A0A1F7VDL4"/>
<reference evidence="3 4" key="1">
    <citation type="journal article" date="2016" name="Nat. Commun.">
        <title>Thousands of microbial genomes shed light on interconnected biogeochemical processes in an aquifer system.</title>
        <authorList>
            <person name="Anantharaman K."/>
            <person name="Brown C.T."/>
            <person name="Hug L.A."/>
            <person name="Sharon I."/>
            <person name="Castelle C.J."/>
            <person name="Probst A.J."/>
            <person name="Thomas B.C."/>
            <person name="Singh A."/>
            <person name="Wilkins M.J."/>
            <person name="Karaoz U."/>
            <person name="Brodie E.L."/>
            <person name="Williams K.H."/>
            <person name="Hubbard S.S."/>
            <person name="Banfield J.F."/>
        </authorList>
    </citation>
    <scope>NUCLEOTIDE SEQUENCE [LARGE SCALE GENOMIC DNA]</scope>
</reference>